<reference evidence="3" key="1">
    <citation type="submission" date="2016-05" db="EMBL/GenBank/DDBJ databases">
        <authorList>
            <person name="Naeem Raeece"/>
        </authorList>
    </citation>
    <scope>NUCLEOTIDE SEQUENCE [LARGE SCALE GENOMIC DNA]</scope>
</reference>
<evidence type="ECO:0000313" key="3">
    <source>
        <dbReference type="Proteomes" id="UP000078597"/>
    </source>
</evidence>
<dbReference type="Proteomes" id="UP000078597">
    <property type="component" value="Unassembled WGS sequence"/>
</dbReference>
<name>A0A1A8XB37_PLAMA</name>
<dbReference type="AlphaFoldDB" id="A0A1A8XB37"/>
<dbReference type="EMBL" id="FLQW01006782">
    <property type="protein sequence ID" value="SBT01041.1"/>
    <property type="molecule type" value="Genomic_DNA"/>
</dbReference>
<feature type="region of interest" description="Disordered" evidence="1">
    <location>
        <begin position="94"/>
        <end position="121"/>
    </location>
</feature>
<organism evidence="2 3">
    <name type="scientific">Plasmodium malariae</name>
    <dbReference type="NCBI Taxonomy" id="5858"/>
    <lineage>
        <taxon>Eukaryota</taxon>
        <taxon>Sar</taxon>
        <taxon>Alveolata</taxon>
        <taxon>Apicomplexa</taxon>
        <taxon>Aconoidasida</taxon>
        <taxon>Haemosporida</taxon>
        <taxon>Plasmodiidae</taxon>
        <taxon>Plasmodium</taxon>
        <taxon>Plasmodium (Plasmodium)</taxon>
    </lineage>
</organism>
<evidence type="ECO:0000313" key="2">
    <source>
        <dbReference type="EMBL" id="SBT01041.1"/>
    </source>
</evidence>
<protein>
    <submittedName>
        <fullName evidence="2">Large ribosomal subunit processing factor, putative</fullName>
    </submittedName>
</protein>
<sequence>MINNFISPQTNDPIKKLQNLLNNCLHSIIDVLSNLSYKGELKELQIVSSESSEYAHFVNLLKEWEKERKGTIEGGTQELNSVFNDKVKEDMNAKMNEDTNDKMKDEVNEGNKSDGKKEHPLYEDKENEKSYFIKSNFEVSLEEEILDRAERMNLILKIIDACIDELPDSLMIEVI</sequence>
<evidence type="ECO:0000256" key="1">
    <source>
        <dbReference type="SAM" id="MobiDB-lite"/>
    </source>
</evidence>
<gene>
    <name evidence="2" type="ORF">PMALA_079480</name>
</gene>
<dbReference type="VEuPathDB" id="PlasmoDB:PmUG01_09035600"/>
<accession>A0A1A8XB37</accession>
<proteinExistence type="predicted"/>